<evidence type="ECO:0000256" key="5">
    <source>
        <dbReference type="SAM" id="Phobius"/>
    </source>
</evidence>
<name>A0A420EE98_9SPHN</name>
<dbReference type="Pfam" id="PF07264">
    <property type="entry name" value="EI24"/>
    <property type="match status" value="1"/>
</dbReference>
<keyword evidence="7" id="KW-1185">Reference proteome</keyword>
<dbReference type="RefSeq" id="WP_120325401.1">
    <property type="nucleotide sequence ID" value="NZ_RAPF01000007.1"/>
</dbReference>
<dbReference type="EMBL" id="RAPF01000007">
    <property type="protein sequence ID" value="RKF19005.1"/>
    <property type="molecule type" value="Genomic_DNA"/>
</dbReference>
<comment type="subcellular location">
    <subcellularLocation>
        <location evidence="1">Membrane</location>
        <topology evidence="1">Multi-pass membrane protein</topology>
    </subcellularLocation>
</comment>
<dbReference type="Proteomes" id="UP000284395">
    <property type="component" value="Unassembled WGS sequence"/>
</dbReference>
<keyword evidence="2 5" id="KW-0812">Transmembrane</keyword>
<sequence length="234" mass="25351">MPVIVTSLMLALGQLTGPKLWRILAKSVTLTALIVAVLGTGVWYGLDWILARAGLSDTLFAGSAGLRETASLVLSFIAIWLIWRIVAMAVIQFFAGEIIEAVETRYYPRAAQQARNLSLKQEWSVGLAASGRALLTNIIVLPFAILLLFTAIGPAILFWAVNALLLGRELQDMVWLRHCHTPDAPAPFSRSERFMLGGIVAALLLVPVANFLAPVLGAAAATHLLHRKRDNHAA</sequence>
<evidence type="ECO:0008006" key="8">
    <source>
        <dbReference type="Google" id="ProtNLM"/>
    </source>
</evidence>
<dbReference type="AlphaFoldDB" id="A0A420EE98"/>
<gene>
    <name evidence="6" type="ORF">D6851_13350</name>
</gene>
<evidence type="ECO:0000256" key="2">
    <source>
        <dbReference type="ARBA" id="ARBA00022692"/>
    </source>
</evidence>
<evidence type="ECO:0000313" key="6">
    <source>
        <dbReference type="EMBL" id="RKF19005.1"/>
    </source>
</evidence>
<proteinExistence type="predicted"/>
<organism evidence="6 7">
    <name type="scientific">Altericroceibacterium spongiae</name>
    <dbReference type="NCBI Taxonomy" id="2320269"/>
    <lineage>
        <taxon>Bacteria</taxon>
        <taxon>Pseudomonadati</taxon>
        <taxon>Pseudomonadota</taxon>
        <taxon>Alphaproteobacteria</taxon>
        <taxon>Sphingomonadales</taxon>
        <taxon>Erythrobacteraceae</taxon>
        <taxon>Altericroceibacterium</taxon>
    </lineage>
</organism>
<keyword evidence="4 5" id="KW-0472">Membrane</keyword>
<feature type="transmembrane region" description="Helical" evidence="5">
    <location>
        <begin position="194"/>
        <end position="219"/>
    </location>
</feature>
<comment type="caution">
    <text evidence="6">The sequence shown here is derived from an EMBL/GenBank/DDBJ whole genome shotgun (WGS) entry which is preliminary data.</text>
</comment>
<keyword evidence="3 5" id="KW-1133">Transmembrane helix</keyword>
<dbReference type="OrthoDB" id="5421146at2"/>
<evidence type="ECO:0000313" key="7">
    <source>
        <dbReference type="Proteomes" id="UP000284395"/>
    </source>
</evidence>
<feature type="transmembrane region" description="Helical" evidence="5">
    <location>
        <begin position="70"/>
        <end position="95"/>
    </location>
</feature>
<reference evidence="6 7" key="1">
    <citation type="submission" date="2018-09" db="EMBL/GenBank/DDBJ databases">
        <title>Altererythrobacter spongiae sp. nov., isolated from a marine sponge.</title>
        <authorList>
            <person name="Zhuang L."/>
            <person name="Luo L."/>
        </authorList>
    </citation>
    <scope>NUCLEOTIDE SEQUENCE [LARGE SCALE GENOMIC DNA]</scope>
    <source>
        <strain evidence="6 7">HN-Y73</strain>
    </source>
</reference>
<feature type="transmembrane region" description="Helical" evidence="5">
    <location>
        <begin position="28"/>
        <end position="50"/>
    </location>
</feature>
<evidence type="ECO:0000256" key="3">
    <source>
        <dbReference type="ARBA" id="ARBA00022989"/>
    </source>
</evidence>
<evidence type="ECO:0000256" key="1">
    <source>
        <dbReference type="ARBA" id="ARBA00004141"/>
    </source>
</evidence>
<feature type="transmembrane region" description="Helical" evidence="5">
    <location>
        <begin position="138"/>
        <end position="161"/>
    </location>
</feature>
<protein>
    <recommendedName>
        <fullName evidence="8">EI24 domain-containing protein</fullName>
    </recommendedName>
</protein>
<accession>A0A420EE98</accession>
<evidence type="ECO:0000256" key="4">
    <source>
        <dbReference type="ARBA" id="ARBA00023136"/>
    </source>
</evidence>
<dbReference type="InterPro" id="IPR059112">
    <property type="entry name" value="CysZ/EI24"/>
</dbReference>